<dbReference type="InterPro" id="IPR038081">
    <property type="entry name" value="CalX-like_sf"/>
</dbReference>
<gene>
    <name evidence="7" type="ORF">FHS09_002022</name>
</gene>
<sequence>MSVGKLKITAARLVGVVLTGVVLTGVVLAGLSVARVAHADSGPSTITDNVVQINETISPEGFKHPGIRFTKESLENLRTQVIAGQEPWASYYEGMRRRHWARLDYGPRNHNGNGYPAHDVISHNGLIAAFIDDAQAALMHSVQYVVTGDERHREKAMYIVGVYSHMNPNGVEYFADAHIKMGQPIYHMTAAAEILRSTSTTRPELEWTEELTYNYVHNFLQPQADAYIRKNHYFMNQYSYALIGNVASAVFADDRAAYEEAVEWATVGSTAENQGWVGSIERQCRLVTHNDKTGEPVDEPHVQLVEMGRDQAHGIGNADSLFIISQIISSQGTKVDPEMGTISTASDAIDPAHFRDDALRKAYIEYVKYNAGYDIRWTPTASSILADGTIDSVYKNISVYQRGRLRGNVHSALYYYFAHTAEGYDLDEGDNRFIKLAWEKNYNLDSIRGGGYWGPREHVYDSEFWMHLPAAAADTSVPTRGEPRETLDELPASGPSYIREIERRHVLLDGVGEVQTEGDVSYLSVETSPEQPVNFTLLWTRLWSGMRAFKIRTNGPATIEFTRGHHLPATSSLYLPNTDGQWRYIPFDASRQNTGGSGDMSFVRVIGESGTRVDIDHLNNSAEILSPPVFDTLSTNIVTYVGGSVGLDFIAASDAGSALYYSTEGDMPAGALLDTASGGFSWTPANGQEGQYRLQVIAEDGEYMAPHQVDITVLASAEEAADHIAQALDPDSKYESATREVFYATQAATLELIETGATPGEIETALAQFQVVADALLPLNPAVPEEVAKDELGGEPGSVRLDYPNIVASTNTGLGGLVDGDSVTFNSRWGDPTVTMDFGVNFRIRPTALHIQARAGFPDRLQHGHLEGSNDGESWVRLTDDAVYGEDMQRLLVYPEYQDNAFRYLRAIAVDCPCPVFDIGEMYLFGERKEVNNDLASALPRWFVGEPLEIPVDTSYPQSEAPEFSFDLPAGAVFDAASSTIRWTPGSDQTGEHTLVVTADYGFDTIINEIPITVSADASAAVDEIVASIGSPDDYTAFSLQMLERAAADARAVAVDPNVGMELKIKALALLDNAISLLDSKVGKIKTGLVATILASHHMWGNPDLDPTVSGLPIFDGDYTTIISLQDANHAWVRADYGEGRYVSLTQVKLTPRSGQATRLNGASITGSNDGENWTLLASLPTDAYSSRNDNSPRTLQVADSSQYRYLRYNGGWGSHGDVAEVEYFGTTNADVDDRTLTYLMTKAAFLNEEDWSQESWQALLDAVASAGEARDEAALAEATQALDSALNTLVPASGSPSFTGFPQRWFTGEALTFSAYPNGVAEAGVRVKAVDLPDGASFDPTSGRISWTPGDDQLGEQTLRFTVSFDYTLVRLQVLLPVKIYADASAVVDEILDSIGSSDQYSDFSLAVLERAEAEVRAVAENAEYSAARKLRYLELLEQALQLLEPRVQPIDVRTQASVLASSHQFGDPSIDATLSGLPAFDGSTETSVDLDDASGWVQADFGEGRMVDLARVRLTPRPAHALRLNGASVEGSNDGETWTLLAALEGSTDAGSPPDGEEVSTLVIEEREAGHCSVDGTIDSNNAGFTGSGFSNTANALGNGVDHEIHVPGTGRYSISFRHANGASARPGFLIVNGIAVAEVVFEGTGSWTNWTVTAPVTVNLDAGDNWIRVEASQANGLANIDNLIVTGVAPAGADCIANYDNNSGADSSGLYSSNYDSSARVLDIADAGQYRYLRFQGAEASHANVAEIEYFGASNFGYDDKTLPYLIAKAGILNESDWTVDSWQYLMDVLAVAQAVIADPASDESLYTDATQALDEALDALVPAASLIDFLVASAQVSEADGSITLLVSRTGGTLGPVSADYATLAQTAIAGEDFVHTSGVLTWTDGDMESKAILVSLVDDGYLEDTEEFIVKLDGADNGVIGESGEAGITVVDDDSDALPGLSIGDVSLVEGDGKLPSAASMQFEVSLSGTARQPAKVLVRTQSGTAENGRDFIPLGRVVHFAVGEKSKVVEVRVRPDDKREGDEQFTLEAIWAKGAEIQDGVGVGTILDDD</sequence>
<dbReference type="SMART" id="SM00237">
    <property type="entry name" value="Calx_beta"/>
    <property type="match status" value="2"/>
</dbReference>
<dbReference type="InterPro" id="IPR008979">
    <property type="entry name" value="Galactose-bd-like_sf"/>
</dbReference>
<evidence type="ECO:0000256" key="2">
    <source>
        <dbReference type="ARBA" id="ARBA00022737"/>
    </source>
</evidence>
<dbReference type="GO" id="GO:0030001">
    <property type="term" value="P:metal ion transport"/>
    <property type="evidence" value="ECO:0007669"/>
    <property type="project" value="TreeGrafter"/>
</dbReference>
<dbReference type="Gene3D" id="2.60.120.260">
    <property type="entry name" value="Galactose-binding domain-like"/>
    <property type="match status" value="4"/>
</dbReference>
<dbReference type="RefSeq" id="WP_183459354.1">
    <property type="nucleotide sequence ID" value="NZ_JACHWZ010000008.1"/>
</dbReference>
<dbReference type="CDD" id="cd04082">
    <property type="entry name" value="CBM35_pectate_lyase-like"/>
    <property type="match status" value="1"/>
</dbReference>
<evidence type="ECO:0000256" key="4">
    <source>
        <dbReference type="ARBA" id="ARBA00023065"/>
    </source>
</evidence>
<keyword evidence="8" id="KW-1185">Reference proteome</keyword>
<dbReference type="GO" id="GO:0030246">
    <property type="term" value="F:carbohydrate binding"/>
    <property type="evidence" value="ECO:0007669"/>
    <property type="project" value="InterPro"/>
</dbReference>
<evidence type="ECO:0000259" key="5">
    <source>
        <dbReference type="PROSITE" id="PS50022"/>
    </source>
</evidence>
<dbReference type="InterPro" id="IPR051171">
    <property type="entry name" value="CaCA"/>
</dbReference>
<proteinExistence type="predicted"/>
<keyword evidence="4" id="KW-0406">Ion transport</keyword>
<dbReference type="SUPFAM" id="SSF48230">
    <property type="entry name" value="Chondroitin AC/alginate lyase"/>
    <property type="match status" value="1"/>
</dbReference>
<dbReference type="Pfam" id="PF16990">
    <property type="entry name" value="CBM_35"/>
    <property type="match status" value="1"/>
</dbReference>
<dbReference type="GO" id="GO:0007154">
    <property type="term" value="P:cell communication"/>
    <property type="evidence" value="ECO:0007669"/>
    <property type="project" value="InterPro"/>
</dbReference>
<protein>
    <recommendedName>
        <fullName evidence="9">Carbohydrate-binding protein</fullName>
    </recommendedName>
</protein>
<feature type="domain" description="CBM6" evidence="6">
    <location>
        <begin position="1564"/>
        <end position="1689"/>
    </location>
</feature>
<evidence type="ECO:0000256" key="3">
    <source>
        <dbReference type="ARBA" id="ARBA00022837"/>
    </source>
</evidence>
<dbReference type="GO" id="GO:0016020">
    <property type="term" value="C:membrane"/>
    <property type="evidence" value="ECO:0007669"/>
    <property type="project" value="InterPro"/>
</dbReference>
<dbReference type="InterPro" id="IPR015919">
    <property type="entry name" value="Cadherin-like_sf"/>
</dbReference>
<dbReference type="InterPro" id="IPR003644">
    <property type="entry name" value="Calx_beta"/>
</dbReference>
<dbReference type="InterPro" id="IPR008929">
    <property type="entry name" value="Chondroitin_lyas"/>
</dbReference>
<dbReference type="InterPro" id="IPR013783">
    <property type="entry name" value="Ig-like_fold"/>
</dbReference>
<dbReference type="InterPro" id="IPR005084">
    <property type="entry name" value="CBM6"/>
</dbReference>
<dbReference type="Pfam" id="PF05345">
    <property type="entry name" value="He_PIG"/>
    <property type="match status" value="3"/>
</dbReference>
<evidence type="ECO:0000256" key="1">
    <source>
        <dbReference type="ARBA" id="ARBA00022729"/>
    </source>
</evidence>
<dbReference type="Gene3D" id="2.60.40.2030">
    <property type="match status" value="2"/>
</dbReference>
<dbReference type="SUPFAM" id="SSF49313">
    <property type="entry name" value="Cadherin-like"/>
    <property type="match status" value="3"/>
</dbReference>
<dbReference type="SUPFAM" id="SSF141072">
    <property type="entry name" value="CalX-like"/>
    <property type="match status" value="2"/>
</dbReference>
<keyword evidence="1" id="KW-0732">Signal</keyword>
<dbReference type="GO" id="GO:0005509">
    <property type="term" value="F:calcium ion binding"/>
    <property type="evidence" value="ECO:0007669"/>
    <property type="project" value="InterPro"/>
</dbReference>
<dbReference type="PANTHER" id="PTHR11878:SF65">
    <property type="entry name" value="NA_CA-EXCHANGE PROTEIN, ISOFORM G"/>
    <property type="match status" value="1"/>
</dbReference>
<dbReference type="Pfam" id="PF03160">
    <property type="entry name" value="Calx-beta"/>
    <property type="match status" value="2"/>
</dbReference>
<name>A0A7W4WBG7_9GAMM</name>
<dbReference type="PROSITE" id="PS50022">
    <property type="entry name" value="FA58C_3"/>
    <property type="match status" value="1"/>
</dbReference>
<dbReference type="Pfam" id="PF22633">
    <property type="entry name" value="F5_F8_type_C_2"/>
    <property type="match status" value="1"/>
</dbReference>
<evidence type="ECO:0008006" key="9">
    <source>
        <dbReference type="Google" id="ProtNLM"/>
    </source>
</evidence>
<evidence type="ECO:0000259" key="6">
    <source>
        <dbReference type="PROSITE" id="PS51175"/>
    </source>
</evidence>
<organism evidence="7 8">
    <name type="scientific">Microbulbifer rhizosphaerae</name>
    <dbReference type="NCBI Taxonomy" id="1562603"/>
    <lineage>
        <taxon>Bacteria</taxon>
        <taxon>Pseudomonadati</taxon>
        <taxon>Pseudomonadota</taxon>
        <taxon>Gammaproteobacteria</taxon>
        <taxon>Cellvibrionales</taxon>
        <taxon>Microbulbiferaceae</taxon>
        <taxon>Microbulbifer</taxon>
    </lineage>
</organism>
<dbReference type="EMBL" id="JACHWZ010000008">
    <property type="protein sequence ID" value="MBB3061189.1"/>
    <property type="molecule type" value="Genomic_DNA"/>
</dbReference>
<reference evidence="7 8" key="1">
    <citation type="submission" date="2020-08" db="EMBL/GenBank/DDBJ databases">
        <title>Genomic Encyclopedia of Type Strains, Phase III (KMG-III): the genomes of soil and plant-associated and newly described type strains.</title>
        <authorList>
            <person name="Whitman W."/>
        </authorList>
    </citation>
    <scope>NUCLEOTIDE SEQUENCE [LARGE SCALE GENOMIC DNA]</scope>
    <source>
        <strain evidence="7 8">CECT 8799</strain>
    </source>
</reference>
<accession>A0A7W4WBG7</accession>
<keyword evidence="4" id="KW-0813">Transport</keyword>
<dbReference type="PROSITE" id="PS51175">
    <property type="entry name" value="CBM6"/>
    <property type="match status" value="1"/>
</dbReference>
<comment type="caution">
    <text evidence="7">The sequence shown here is derived from an EMBL/GenBank/DDBJ whole genome shotgun (WGS) entry which is preliminary data.</text>
</comment>
<dbReference type="InterPro" id="IPR000421">
    <property type="entry name" value="FA58C"/>
</dbReference>
<evidence type="ECO:0000313" key="8">
    <source>
        <dbReference type="Proteomes" id="UP000535937"/>
    </source>
</evidence>
<dbReference type="Gene3D" id="2.60.40.10">
    <property type="entry name" value="Immunoglobulins"/>
    <property type="match status" value="3"/>
</dbReference>
<dbReference type="SUPFAM" id="SSF49785">
    <property type="entry name" value="Galactose-binding domain-like"/>
    <property type="match status" value="3"/>
</dbReference>
<keyword evidence="2" id="KW-0677">Repeat</keyword>
<dbReference type="Proteomes" id="UP000535937">
    <property type="component" value="Unassembled WGS sequence"/>
</dbReference>
<keyword evidence="3" id="KW-0106">Calcium</keyword>
<evidence type="ECO:0000313" key="7">
    <source>
        <dbReference type="EMBL" id="MBB3061189.1"/>
    </source>
</evidence>
<feature type="domain" description="F5/8 type C" evidence="5">
    <location>
        <begin position="1132"/>
        <end position="1227"/>
    </location>
</feature>
<dbReference type="PANTHER" id="PTHR11878">
    <property type="entry name" value="SODIUM/CALCIUM EXCHANGER"/>
    <property type="match status" value="1"/>
</dbReference>